<dbReference type="EMBL" id="JANJYJ010000006">
    <property type="protein sequence ID" value="KAK3204251.1"/>
    <property type="molecule type" value="Genomic_DNA"/>
</dbReference>
<proteinExistence type="predicted"/>
<keyword evidence="3" id="KW-1185">Reference proteome</keyword>
<feature type="compositionally biased region" description="Polar residues" evidence="1">
    <location>
        <begin position="1"/>
        <end position="17"/>
    </location>
</feature>
<protein>
    <recommendedName>
        <fullName evidence="4">Peptidase A2 domain-containing protein</fullName>
    </recommendedName>
</protein>
<sequence>MVNSKDGSQSPPETNTPRGVDDAGLTNTSAARGDLHSRTPTSIRQNVITSTEAIPSISPDVFSRIQESLWRVIEDVTRQGINITVYTNLTSPYQLSTLMVAQDPRFDERVEPEGERKVLLRKIEDLERRQGRGNLLIGNFGSPLATSIKQACFLEKFNMPHVEQFKANIDPQEQVRRYQNAMAQYDYDDALLCRMFPQTLRDHGLDGPDQKKLKQGWDPIVFSEADAHRLKVRLNDAIVVSVHVGHGEVTSVLIDKGISTDILSVGVFDQLGLQRKDLQPLMISLRGFGGAKKTVLLDFVVVDTENWPYNDLLERPILNKTKAVMATYALTVKFQTETGVGVMKGSHEWIDFPDQENCLKEDEEEEKAETLTRFDMDPNETSLEDGKDHENEQTNKVIIDDKNPEQTVKLGAQLTEQVQSKLVNLLKEHKDVFAWKHEDM</sequence>
<feature type="compositionally biased region" description="Basic and acidic residues" evidence="1">
    <location>
        <begin position="384"/>
        <end position="404"/>
    </location>
</feature>
<reference evidence="2" key="1">
    <citation type="journal article" date="2023" name="Plant J.">
        <title>Genome sequences and population genomics provide insights into the demographic history, inbreeding, and mutation load of two 'living fossil' tree species of Dipteronia.</title>
        <authorList>
            <person name="Feng Y."/>
            <person name="Comes H.P."/>
            <person name="Chen J."/>
            <person name="Zhu S."/>
            <person name="Lu R."/>
            <person name="Zhang X."/>
            <person name="Li P."/>
            <person name="Qiu J."/>
            <person name="Olsen K.M."/>
            <person name="Qiu Y."/>
        </authorList>
    </citation>
    <scope>NUCLEOTIDE SEQUENCE</scope>
    <source>
        <strain evidence="2">NBL</strain>
    </source>
</reference>
<evidence type="ECO:0000313" key="3">
    <source>
        <dbReference type="Proteomes" id="UP001281410"/>
    </source>
</evidence>
<comment type="caution">
    <text evidence="2">The sequence shown here is derived from an EMBL/GenBank/DDBJ whole genome shotgun (WGS) entry which is preliminary data.</text>
</comment>
<organism evidence="2 3">
    <name type="scientific">Dipteronia sinensis</name>
    <dbReference type="NCBI Taxonomy" id="43782"/>
    <lineage>
        <taxon>Eukaryota</taxon>
        <taxon>Viridiplantae</taxon>
        <taxon>Streptophyta</taxon>
        <taxon>Embryophyta</taxon>
        <taxon>Tracheophyta</taxon>
        <taxon>Spermatophyta</taxon>
        <taxon>Magnoliopsida</taxon>
        <taxon>eudicotyledons</taxon>
        <taxon>Gunneridae</taxon>
        <taxon>Pentapetalae</taxon>
        <taxon>rosids</taxon>
        <taxon>malvids</taxon>
        <taxon>Sapindales</taxon>
        <taxon>Sapindaceae</taxon>
        <taxon>Hippocastanoideae</taxon>
        <taxon>Acereae</taxon>
        <taxon>Dipteronia</taxon>
    </lineage>
</organism>
<evidence type="ECO:0008006" key="4">
    <source>
        <dbReference type="Google" id="ProtNLM"/>
    </source>
</evidence>
<evidence type="ECO:0000256" key="1">
    <source>
        <dbReference type="SAM" id="MobiDB-lite"/>
    </source>
</evidence>
<dbReference type="PANTHER" id="PTHR33240">
    <property type="entry name" value="OS08G0508500 PROTEIN"/>
    <property type="match status" value="1"/>
</dbReference>
<dbReference type="PANTHER" id="PTHR33240:SF15">
    <property type="entry name" value="GAG-PRO-LIKE PROTEIN"/>
    <property type="match status" value="1"/>
</dbReference>
<gene>
    <name evidence="2" type="ORF">Dsin_018297</name>
</gene>
<feature type="region of interest" description="Disordered" evidence="1">
    <location>
        <begin position="1"/>
        <end position="41"/>
    </location>
</feature>
<dbReference type="Proteomes" id="UP001281410">
    <property type="component" value="Unassembled WGS sequence"/>
</dbReference>
<accession>A0AAE0E1X2</accession>
<name>A0AAE0E1X2_9ROSI</name>
<evidence type="ECO:0000313" key="2">
    <source>
        <dbReference type="EMBL" id="KAK3204251.1"/>
    </source>
</evidence>
<feature type="region of interest" description="Disordered" evidence="1">
    <location>
        <begin position="374"/>
        <end position="404"/>
    </location>
</feature>
<dbReference type="AlphaFoldDB" id="A0AAE0E1X2"/>